<dbReference type="CDD" id="cd01086">
    <property type="entry name" value="MetAP1"/>
    <property type="match status" value="1"/>
</dbReference>
<dbReference type="InterPro" id="IPR036005">
    <property type="entry name" value="Creatinase/aminopeptidase-like"/>
</dbReference>
<comment type="similarity">
    <text evidence="6">Belongs to the peptidase M24A family. Methionine aminopeptidase type 1 subfamily.</text>
</comment>
<evidence type="ECO:0000256" key="7">
    <source>
        <dbReference type="RuleBase" id="RU003653"/>
    </source>
</evidence>
<keyword evidence="9" id="KW-1185">Reference proteome</keyword>
<dbReference type="PRINTS" id="PR00599">
    <property type="entry name" value="MAPEPTIDASE"/>
</dbReference>
<dbReference type="Proteomes" id="UP000232222">
    <property type="component" value="Chromosome"/>
</dbReference>
<evidence type="ECO:0000256" key="5">
    <source>
        <dbReference type="ARBA" id="ARBA00022801"/>
    </source>
</evidence>
<accession>A0A2K8NRW8</accession>
<name>A0A2K8NRW8_9MOLU</name>
<comment type="catalytic activity">
    <reaction evidence="6 7">
        <text>Release of N-terminal amino acids, preferentially methionine, from peptides and arylamides.</text>
        <dbReference type="EC" id="3.4.11.18"/>
    </reaction>
</comment>
<evidence type="ECO:0000256" key="4">
    <source>
        <dbReference type="ARBA" id="ARBA00022723"/>
    </source>
</evidence>
<dbReference type="InterPro" id="IPR000994">
    <property type="entry name" value="Pept_M24"/>
</dbReference>
<organism evidence="8 9">
    <name type="scientific">Entomoplasma freundtii</name>
    <dbReference type="NCBI Taxonomy" id="74700"/>
    <lineage>
        <taxon>Bacteria</taxon>
        <taxon>Bacillati</taxon>
        <taxon>Mycoplasmatota</taxon>
        <taxon>Mollicutes</taxon>
        <taxon>Entomoplasmatales</taxon>
        <taxon>Entomoplasmataceae</taxon>
        <taxon>Entomoplasma</taxon>
    </lineage>
</organism>
<protein>
    <recommendedName>
        <fullName evidence="6 7">Methionine aminopeptidase</fullName>
        <shortName evidence="6">MAP</shortName>
        <shortName evidence="6">MetAP</shortName>
        <ecNumber evidence="6 7">3.4.11.18</ecNumber>
    </recommendedName>
    <alternativeName>
        <fullName evidence="6">Peptidase M</fullName>
    </alternativeName>
</protein>
<feature type="binding site" evidence="6">
    <location>
        <position position="105"/>
    </location>
    <ligand>
        <name>a divalent metal cation</name>
        <dbReference type="ChEBI" id="CHEBI:60240"/>
        <label>2</label>
        <note>catalytic</note>
    </ligand>
</feature>
<dbReference type="GO" id="GO:0004239">
    <property type="term" value="F:initiator methionyl aminopeptidase activity"/>
    <property type="evidence" value="ECO:0007669"/>
    <property type="project" value="UniProtKB-UniRule"/>
</dbReference>
<evidence type="ECO:0000256" key="6">
    <source>
        <dbReference type="HAMAP-Rule" id="MF_01974"/>
    </source>
</evidence>
<dbReference type="GO" id="GO:0005829">
    <property type="term" value="C:cytosol"/>
    <property type="evidence" value="ECO:0007669"/>
    <property type="project" value="TreeGrafter"/>
</dbReference>
<keyword evidence="3 6" id="KW-0645">Protease</keyword>
<proteinExistence type="inferred from homology"/>
<dbReference type="GO" id="GO:0070006">
    <property type="term" value="F:metalloaminopeptidase activity"/>
    <property type="evidence" value="ECO:0007669"/>
    <property type="project" value="UniProtKB-UniRule"/>
</dbReference>
<gene>
    <name evidence="6 8" type="primary">map</name>
    <name evidence="8" type="ORF">EFREU_v1c05590</name>
</gene>
<dbReference type="Pfam" id="PF00557">
    <property type="entry name" value="Peptidase_M24"/>
    <property type="match status" value="1"/>
</dbReference>
<evidence type="ECO:0000313" key="9">
    <source>
        <dbReference type="Proteomes" id="UP000232222"/>
    </source>
</evidence>
<evidence type="ECO:0000256" key="2">
    <source>
        <dbReference type="ARBA" id="ARBA00022438"/>
    </source>
</evidence>
<dbReference type="HAMAP" id="MF_01974">
    <property type="entry name" value="MetAP_1"/>
    <property type="match status" value="1"/>
</dbReference>
<comment type="cofactor">
    <cofactor evidence="6">
        <name>Co(2+)</name>
        <dbReference type="ChEBI" id="CHEBI:48828"/>
    </cofactor>
    <cofactor evidence="6">
        <name>Zn(2+)</name>
        <dbReference type="ChEBI" id="CHEBI:29105"/>
    </cofactor>
    <cofactor evidence="6">
        <name>Mn(2+)</name>
        <dbReference type="ChEBI" id="CHEBI:29035"/>
    </cofactor>
    <cofactor evidence="6">
        <name>Fe(2+)</name>
        <dbReference type="ChEBI" id="CHEBI:29033"/>
    </cofactor>
    <text evidence="6">Binds 2 divalent metal cations per subunit. Has a high-affinity and a low affinity metal-binding site. The true nature of the physiological cofactor is under debate. The enzyme is active with cobalt, zinc, manganese or divalent iron ions. Most likely, methionine aminopeptidases function as mononuclear Fe(2+)-metalloproteases under physiological conditions, and the catalytically relevant metal-binding site has been assigned to the histidine-containing high-affinity site.</text>
</comment>
<feature type="binding site" evidence="6">
    <location>
        <position position="202"/>
    </location>
    <ligand>
        <name>a divalent metal cation</name>
        <dbReference type="ChEBI" id="CHEBI:60240"/>
        <label>2</label>
        <note>catalytic</note>
    </ligand>
</feature>
<dbReference type="OrthoDB" id="9806388at2"/>
<comment type="function">
    <text evidence="1 6">Removes the N-terminal methionine from nascent proteins. The N-terminal methionine is often cleaved when the second residue in the primary sequence is small and uncharged (Met-Ala-, Cys, Gly, Pro, Ser, Thr, or Val). Requires deformylation of the N(alpha)-formylated initiator methionine before it can be hydrolyzed.</text>
</comment>
<dbReference type="GO" id="GO:0046872">
    <property type="term" value="F:metal ion binding"/>
    <property type="evidence" value="ECO:0007669"/>
    <property type="project" value="UniProtKB-UniRule"/>
</dbReference>
<feature type="binding site" evidence="6">
    <location>
        <position position="233"/>
    </location>
    <ligand>
        <name>a divalent metal cation</name>
        <dbReference type="ChEBI" id="CHEBI:60240"/>
        <label>1</label>
    </ligand>
</feature>
<dbReference type="InterPro" id="IPR002467">
    <property type="entry name" value="Pept_M24A_MAP1"/>
</dbReference>
<feature type="binding site" evidence="6">
    <location>
        <position position="94"/>
    </location>
    <ligand>
        <name>a divalent metal cation</name>
        <dbReference type="ChEBI" id="CHEBI:60240"/>
        <label>1</label>
    </ligand>
</feature>
<feature type="binding site" evidence="6">
    <location>
        <position position="77"/>
    </location>
    <ligand>
        <name>substrate</name>
    </ligand>
</feature>
<keyword evidence="2 6" id="KW-0031">Aminopeptidase</keyword>
<dbReference type="EC" id="3.4.11.18" evidence="6 7"/>
<keyword evidence="5 6" id="KW-0378">Hydrolase</keyword>
<dbReference type="GO" id="GO:0006508">
    <property type="term" value="P:proteolysis"/>
    <property type="evidence" value="ECO:0007669"/>
    <property type="project" value="UniProtKB-KW"/>
</dbReference>
<dbReference type="PANTHER" id="PTHR43330:SF27">
    <property type="entry name" value="METHIONINE AMINOPEPTIDASE"/>
    <property type="match status" value="1"/>
</dbReference>
<feature type="binding site" evidence="6">
    <location>
        <position position="105"/>
    </location>
    <ligand>
        <name>a divalent metal cation</name>
        <dbReference type="ChEBI" id="CHEBI:60240"/>
        <label>1</label>
    </ligand>
</feature>
<comment type="subunit">
    <text evidence="6">Monomer.</text>
</comment>
<dbReference type="NCBIfam" id="TIGR00500">
    <property type="entry name" value="met_pdase_I"/>
    <property type="match status" value="1"/>
</dbReference>
<reference evidence="8 9" key="1">
    <citation type="submission" date="2017-11" db="EMBL/GenBank/DDBJ databases">
        <title>Genome sequence of Entomoplasma freundtii BARC 318 (ATCC 51999).</title>
        <authorList>
            <person name="Lo W.-S."/>
            <person name="Gasparich G.E."/>
            <person name="Kuo C.-H."/>
        </authorList>
    </citation>
    <scope>NUCLEOTIDE SEQUENCE [LARGE SCALE GENOMIC DNA]</scope>
    <source>
        <strain evidence="8 9">BARC 318</strain>
    </source>
</reference>
<dbReference type="PANTHER" id="PTHR43330">
    <property type="entry name" value="METHIONINE AMINOPEPTIDASE"/>
    <property type="match status" value="1"/>
</dbReference>
<evidence type="ECO:0000313" key="8">
    <source>
        <dbReference type="EMBL" id="ATZ16580.1"/>
    </source>
</evidence>
<dbReference type="RefSeq" id="WP_100609629.1">
    <property type="nucleotide sequence ID" value="NZ_CP024962.1"/>
</dbReference>
<dbReference type="KEGG" id="efr:EFREU_v1c05590"/>
<feature type="binding site" evidence="6">
    <location>
        <position position="176"/>
    </location>
    <ligand>
        <name>substrate</name>
    </ligand>
</feature>
<sequence>MVTIKNPVEIIKMRKAGQILAEAIEMLKKETQVGVNCLDLDKKFADFITEKGATSNFLNYHGYPNTICISINDQLVHGIPQNRVIQNGDIVSIDCGCIYDGYHADAAFTKICGFAKEPKHDILVKATEEALAKAIAIVRPGTRIGDIGAEIQTYIEQLGFALPREYTGHGIGQEMHEDPYIPNYGVAGTGMRLQPGMVIAIEPMVQIGTHKTKVGADHWTVSSADKSMAAHFEHTLVVTNDGAEVLTKLSIPKMNKEN</sequence>
<dbReference type="AlphaFoldDB" id="A0A2K8NRW8"/>
<keyword evidence="4 6" id="KW-0479">Metal-binding</keyword>
<dbReference type="PROSITE" id="PS00680">
    <property type="entry name" value="MAP_1"/>
    <property type="match status" value="1"/>
</dbReference>
<evidence type="ECO:0000256" key="3">
    <source>
        <dbReference type="ARBA" id="ARBA00022670"/>
    </source>
</evidence>
<feature type="binding site" evidence="6">
    <location>
        <position position="233"/>
    </location>
    <ligand>
        <name>a divalent metal cation</name>
        <dbReference type="ChEBI" id="CHEBI:60240"/>
        <label>2</label>
        <note>catalytic</note>
    </ligand>
</feature>
<dbReference type="EMBL" id="CP024962">
    <property type="protein sequence ID" value="ATZ16580.1"/>
    <property type="molecule type" value="Genomic_DNA"/>
</dbReference>
<dbReference type="SUPFAM" id="SSF55920">
    <property type="entry name" value="Creatinase/aminopeptidase"/>
    <property type="match status" value="1"/>
</dbReference>
<dbReference type="InterPro" id="IPR001714">
    <property type="entry name" value="Pept_M24_MAP"/>
</dbReference>
<dbReference type="Gene3D" id="3.90.230.10">
    <property type="entry name" value="Creatinase/methionine aminopeptidase superfamily"/>
    <property type="match status" value="1"/>
</dbReference>
<feature type="binding site" evidence="6">
    <location>
        <position position="169"/>
    </location>
    <ligand>
        <name>a divalent metal cation</name>
        <dbReference type="ChEBI" id="CHEBI:60240"/>
        <label>2</label>
        <note>catalytic</note>
    </ligand>
</feature>
<evidence type="ECO:0000256" key="1">
    <source>
        <dbReference type="ARBA" id="ARBA00002521"/>
    </source>
</evidence>